<name>A0A9X2F5A8_9BACT</name>
<protein>
    <submittedName>
        <fullName evidence="4">ADP-ribosylglycohydrolase family protein</fullName>
    </submittedName>
</protein>
<dbReference type="GO" id="GO:0016787">
    <property type="term" value="F:hydrolase activity"/>
    <property type="evidence" value="ECO:0007669"/>
    <property type="project" value="UniProtKB-KW"/>
</dbReference>
<proteinExistence type="inferred from homology"/>
<dbReference type="InterPro" id="IPR036705">
    <property type="entry name" value="Ribosyl_crysJ1_sf"/>
</dbReference>
<evidence type="ECO:0000256" key="3">
    <source>
        <dbReference type="PIRSR" id="PIRSR605502-1"/>
    </source>
</evidence>
<keyword evidence="3" id="KW-0460">Magnesium</keyword>
<accession>A0A9X2F5A8</accession>
<keyword evidence="2" id="KW-0378">Hydrolase</keyword>
<comment type="similarity">
    <text evidence="1">Belongs to the ADP-ribosylglycohydrolase family.</text>
</comment>
<dbReference type="GO" id="GO:0046872">
    <property type="term" value="F:metal ion binding"/>
    <property type="evidence" value="ECO:0007669"/>
    <property type="project" value="UniProtKB-KW"/>
</dbReference>
<dbReference type="Proteomes" id="UP001155241">
    <property type="component" value="Unassembled WGS sequence"/>
</dbReference>
<evidence type="ECO:0000256" key="2">
    <source>
        <dbReference type="ARBA" id="ARBA00022801"/>
    </source>
</evidence>
<evidence type="ECO:0000313" key="5">
    <source>
        <dbReference type="Proteomes" id="UP001155241"/>
    </source>
</evidence>
<keyword evidence="5" id="KW-1185">Reference proteome</keyword>
<feature type="binding site" evidence="3">
    <location>
        <position position="59"/>
    </location>
    <ligand>
        <name>Mg(2+)</name>
        <dbReference type="ChEBI" id="CHEBI:18420"/>
        <label>1</label>
    </ligand>
</feature>
<feature type="binding site" evidence="3">
    <location>
        <position position="60"/>
    </location>
    <ligand>
        <name>Mg(2+)</name>
        <dbReference type="ChEBI" id="CHEBI:18420"/>
        <label>1</label>
    </ligand>
</feature>
<dbReference type="AlphaFoldDB" id="A0A9X2F5A8"/>
<feature type="binding site" evidence="3">
    <location>
        <position position="58"/>
    </location>
    <ligand>
        <name>Mg(2+)</name>
        <dbReference type="ChEBI" id="CHEBI:18420"/>
        <label>1</label>
    </ligand>
</feature>
<comment type="caution">
    <text evidence="4">The sequence shown here is derived from an EMBL/GenBank/DDBJ whole genome shotgun (WGS) entry which is preliminary data.</text>
</comment>
<organism evidence="4 5">
    <name type="scientific">Aeoliella straminimaris</name>
    <dbReference type="NCBI Taxonomy" id="2954799"/>
    <lineage>
        <taxon>Bacteria</taxon>
        <taxon>Pseudomonadati</taxon>
        <taxon>Planctomycetota</taxon>
        <taxon>Planctomycetia</taxon>
        <taxon>Pirellulales</taxon>
        <taxon>Lacipirellulaceae</taxon>
        <taxon>Aeoliella</taxon>
    </lineage>
</organism>
<keyword evidence="3" id="KW-0479">Metal-binding</keyword>
<sequence>MTTQPTLEERFVGCLLGLAVGDALGAHFEGQPTAFMERKYNSARQLLHSPPPGEIWYTDDTQMAIGIAETLVRCGRIENSVLCERFAENYLPQRGYGRGARYVLEAMRAGHDHQYLAETLFPGGSFGNGAAMRVAPVGLMFRDDHPTVWREAHASSLPTHVHPLGIEGAQVLALAVALASTADELDRESFFETIAERCTADEYSGPLRRAARLDHVRDLGLFGNGIEATASVVTAIAAFGLTPESYGETIGNAILLGGDTDTIAAMAGAISGAYLGVGAIPSELLAKLEDRKQGRTYIDQLARDLYRAYEDSRAQ</sequence>
<evidence type="ECO:0000313" key="4">
    <source>
        <dbReference type="EMBL" id="MCO6042485.1"/>
    </source>
</evidence>
<dbReference type="InterPro" id="IPR005502">
    <property type="entry name" value="Ribosyl_crysJ1"/>
</dbReference>
<dbReference type="EMBL" id="JAMXLR010000004">
    <property type="protein sequence ID" value="MCO6042485.1"/>
    <property type="molecule type" value="Genomic_DNA"/>
</dbReference>
<gene>
    <name evidence="4" type="ORF">NG895_01060</name>
</gene>
<dbReference type="SUPFAM" id="SSF101478">
    <property type="entry name" value="ADP-ribosylglycohydrolase"/>
    <property type="match status" value="1"/>
</dbReference>
<feature type="binding site" evidence="3">
    <location>
        <position position="259"/>
    </location>
    <ligand>
        <name>Mg(2+)</name>
        <dbReference type="ChEBI" id="CHEBI:18420"/>
        <label>1</label>
    </ligand>
</feature>
<reference evidence="4" key="1">
    <citation type="submission" date="2022-06" db="EMBL/GenBank/DDBJ databases">
        <title>Aeoliella straminimaris, a novel planctomycete from sediments.</title>
        <authorList>
            <person name="Vitorino I.R."/>
            <person name="Lage O.M."/>
        </authorList>
    </citation>
    <scope>NUCLEOTIDE SEQUENCE</scope>
    <source>
        <strain evidence="4">ICT_H6.2</strain>
    </source>
</reference>
<feature type="binding site" evidence="3">
    <location>
        <position position="262"/>
    </location>
    <ligand>
        <name>Mg(2+)</name>
        <dbReference type="ChEBI" id="CHEBI:18420"/>
        <label>1</label>
    </ligand>
</feature>
<dbReference type="Gene3D" id="1.10.4080.10">
    <property type="entry name" value="ADP-ribosylation/Crystallin J1"/>
    <property type="match status" value="1"/>
</dbReference>
<feature type="binding site" evidence="3">
    <location>
        <position position="261"/>
    </location>
    <ligand>
        <name>Mg(2+)</name>
        <dbReference type="ChEBI" id="CHEBI:18420"/>
        <label>1</label>
    </ligand>
</feature>
<dbReference type="Pfam" id="PF03747">
    <property type="entry name" value="ADP_ribosyl_GH"/>
    <property type="match status" value="1"/>
</dbReference>
<dbReference type="RefSeq" id="WP_252850587.1">
    <property type="nucleotide sequence ID" value="NZ_JAMXLR010000004.1"/>
</dbReference>
<comment type="cofactor">
    <cofactor evidence="3">
        <name>Mg(2+)</name>
        <dbReference type="ChEBI" id="CHEBI:18420"/>
    </cofactor>
    <text evidence="3">Binds 2 magnesium ions per subunit.</text>
</comment>
<evidence type="ECO:0000256" key="1">
    <source>
        <dbReference type="ARBA" id="ARBA00010702"/>
    </source>
</evidence>
<dbReference type="InterPro" id="IPR050792">
    <property type="entry name" value="ADP-ribosylglycohydrolase"/>
</dbReference>
<dbReference type="PANTHER" id="PTHR16222">
    <property type="entry name" value="ADP-RIBOSYLGLYCOHYDROLASE"/>
    <property type="match status" value="1"/>
</dbReference>
<dbReference type="PANTHER" id="PTHR16222:SF24">
    <property type="entry name" value="ADP-RIBOSYLHYDROLASE ARH3"/>
    <property type="match status" value="1"/>
</dbReference>